<dbReference type="RefSeq" id="WP_067675791.1">
    <property type="nucleotide sequence ID" value="NZ_CP016591.1"/>
</dbReference>
<keyword evidence="4" id="KW-1185">Reference proteome</keyword>
<dbReference type="EMBL" id="CP016591">
    <property type="protein sequence ID" value="ANY19001.1"/>
    <property type="molecule type" value="Genomic_DNA"/>
</dbReference>
<accession>A0A1B2AA69</accession>
<feature type="signal peptide" evidence="2">
    <location>
        <begin position="1"/>
        <end position="24"/>
    </location>
</feature>
<name>A0A1B2AA69_9SPHN</name>
<organism evidence="3 4">
    <name type="scientific">Tsuneonella dongtanensis</name>
    <dbReference type="NCBI Taxonomy" id="692370"/>
    <lineage>
        <taxon>Bacteria</taxon>
        <taxon>Pseudomonadati</taxon>
        <taxon>Pseudomonadota</taxon>
        <taxon>Alphaproteobacteria</taxon>
        <taxon>Sphingomonadales</taxon>
        <taxon>Erythrobacteraceae</taxon>
        <taxon>Tsuneonella</taxon>
    </lineage>
</organism>
<proteinExistence type="predicted"/>
<feature type="region of interest" description="Disordered" evidence="1">
    <location>
        <begin position="263"/>
        <end position="296"/>
    </location>
</feature>
<protein>
    <recommendedName>
        <fullName evidence="5">17 kDa surface antigen</fullName>
    </recommendedName>
</protein>
<keyword evidence="2" id="KW-0732">Signal</keyword>
<evidence type="ECO:0000313" key="4">
    <source>
        <dbReference type="Proteomes" id="UP000092932"/>
    </source>
</evidence>
<evidence type="ECO:0000256" key="2">
    <source>
        <dbReference type="SAM" id="SignalP"/>
    </source>
</evidence>
<reference evidence="3 4" key="1">
    <citation type="submission" date="2016-07" db="EMBL/GenBank/DDBJ databases">
        <title>Complete genome sequence of Altererythrobacter dongtanensis KCTC 22672, a type strain with esterase isolated from tidal flat.</title>
        <authorList>
            <person name="Cheng H."/>
            <person name="Wu Y.-H."/>
            <person name="Zhou P."/>
            <person name="Huo Y.-Y."/>
            <person name="Wang C.-S."/>
            <person name="Xu X.-W."/>
        </authorList>
    </citation>
    <scope>NUCLEOTIDE SEQUENCE [LARGE SCALE GENOMIC DNA]</scope>
    <source>
        <strain evidence="3 4">KCTC 22672</strain>
    </source>
</reference>
<evidence type="ECO:0000313" key="3">
    <source>
        <dbReference type="EMBL" id="ANY19001.1"/>
    </source>
</evidence>
<feature type="chain" id="PRO_5008533969" description="17 kDa surface antigen" evidence="2">
    <location>
        <begin position="25"/>
        <end position="296"/>
    </location>
</feature>
<evidence type="ECO:0000256" key="1">
    <source>
        <dbReference type="SAM" id="MobiDB-lite"/>
    </source>
</evidence>
<dbReference type="PATRIC" id="fig|692370.5.peg.479"/>
<sequence>MTAHRLFALTAAVSTFAIAAPALAQSDPGYQYAEPVPEGEVVFRSDPVIQSVPGAIVTPPVEIVEVEGVAAPAAPHSHPGHPMSHSATPYPPQHHAVPHAGPAYPYPAPHHVGHLPAPPRFDREAWLADCRDRIRGVDRRDRAGVIGGLLGAVAGGVIGNRAWDSERLAGTLLGAGVGGLAGLAIGSAIGAAGNRRREDECAMYLDRYMAAGQPGYGYGHPAYGYGYGYAYPAIAYVPVLVQVPQRAVVREYVTEEWVDVPAKPHAKSHSTTQTKIIRQPAPAPRADKRTKLIKAK</sequence>
<evidence type="ECO:0008006" key="5">
    <source>
        <dbReference type="Google" id="ProtNLM"/>
    </source>
</evidence>
<dbReference type="KEGG" id="ado:A6F68_00466"/>
<dbReference type="OrthoDB" id="7428901at2"/>
<dbReference type="AlphaFoldDB" id="A0A1B2AA69"/>
<gene>
    <name evidence="3" type="ORF">A6F68_00466</name>
</gene>
<dbReference type="Proteomes" id="UP000092932">
    <property type="component" value="Chromosome"/>
</dbReference>